<evidence type="ECO:0000256" key="6">
    <source>
        <dbReference type="ARBA" id="ARBA00022777"/>
    </source>
</evidence>
<keyword evidence="5" id="KW-0547">Nucleotide-binding</keyword>
<keyword evidence="9" id="KW-0472">Membrane</keyword>
<feature type="transmembrane region" description="Helical" evidence="9">
    <location>
        <begin position="6"/>
        <end position="21"/>
    </location>
</feature>
<dbReference type="EC" id="2.7.13.3" evidence="2"/>
<organism evidence="11 12">
    <name type="scientific">Paenibacillus thailandensis</name>
    <dbReference type="NCBI Taxonomy" id="393250"/>
    <lineage>
        <taxon>Bacteria</taxon>
        <taxon>Bacillati</taxon>
        <taxon>Bacillota</taxon>
        <taxon>Bacilli</taxon>
        <taxon>Bacillales</taxon>
        <taxon>Paenibacillaceae</taxon>
        <taxon>Paenibacillus</taxon>
    </lineage>
</organism>
<dbReference type="InterPro" id="IPR004358">
    <property type="entry name" value="Sig_transdc_His_kin-like_C"/>
</dbReference>
<evidence type="ECO:0000256" key="4">
    <source>
        <dbReference type="ARBA" id="ARBA00022679"/>
    </source>
</evidence>
<feature type="transmembrane region" description="Helical" evidence="9">
    <location>
        <begin position="68"/>
        <end position="90"/>
    </location>
</feature>
<evidence type="ECO:0000313" key="11">
    <source>
        <dbReference type="EMBL" id="MFD2659307.1"/>
    </source>
</evidence>
<keyword evidence="3" id="KW-0597">Phosphoprotein</keyword>
<evidence type="ECO:0000259" key="10">
    <source>
        <dbReference type="PROSITE" id="PS50109"/>
    </source>
</evidence>
<accession>A0ABW5QSH8</accession>
<dbReference type="Gene3D" id="3.30.565.10">
    <property type="entry name" value="Histidine kinase-like ATPase, C-terminal domain"/>
    <property type="match status" value="1"/>
</dbReference>
<feature type="transmembrane region" description="Helical" evidence="9">
    <location>
        <begin position="28"/>
        <end position="48"/>
    </location>
</feature>
<evidence type="ECO:0000256" key="7">
    <source>
        <dbReference type="ARBA" id="ARBA00022840"/>
    </source>
</evidence>
<dbReference type="GO" id="GO:0016301">
    <property type="term" value="F:kinase activity"/>
    <property type="evidence" value="ECO:0007669"/>
    <property type="project" value="UniProtKB-KW"/>
</dbReference>
<gene>
    <name evidence="11" type="ORF">ACFSW5_03400</name>
</gene>
<dbReference type="PANTHER" id="PTHR43065">
    <property type="entry name" value="SENSOR HISTIDINE KINASE"/>
    <property type="match status" value="1"/>
</dbReference>
<name>A0ABW5QSH8_9BACL</name>
<feature type="transmembrane region" description="Helical" evidence="9">
    <location>
        <begin position="208"/>
        <end position="225"/>
    </location>
</feature>
<feature type="transmembrane region" description="Helical" evidence="9">
    <location>
        <begin position="135"/>
        <end position="156"/>
    </location>
</feature>
<dbReference type="InterPro" id="IPR005467">
    <property type="entry name" value="His_kinase_dom"/>
</dbReference>
<reference evidence="12" key="1">
    <citation type="journal article" date="2019" name="Int. J. Syst. Evol. Microbiol.">
        <title>The Global Catalogue of Microorganisms (GCM) 10K type strain sequencing project: providing services to taxonomists for standard genome sequencing and annotation.</title>
        <authorList>
            <consortium name="The Broad Institute Genomics Platform"/>
            <consortium name="The Broad Institute Genome Sequencing Center for Infectious Disease"/>
            <person name="Wu L."/>
            <person name="Ma J."/>
        </authorList>
    </citation>
    <scope>NUCLEOTIDE SEQUENCE [LARGE SCALE GENOMIC DNA]</scope>
    <source>
        <strain evidence="12">TISTR 1827</strain>
    </source>
</reference>
<keyword evidence="9" id="KW-1133">Transmembrane helix</keyword>
<evidence type="ECO:0000313" key="12">
    <source>
        <dbReference type="Proteomes" id="UP001597493"/>
    </source>
</evidence>
<dbReference type="EMBL" id="JBHUMY010000002">
    <property type="protein sequence ID" value="MFD2659307.1"/>
    <property type="molecule type" value="Genomic_DNA"/>
</dbReference>
<feature type="domain" description="Histidine kinase" evidence="10">
    <location>
        <begin position="254"/>
        <end position="466"/>
    </location>
</feature>
<dbReference type="SMART" id="SM00387">
    <property type="entry name" value="HATPase_c"/>
    <property type="match status" value="1"/>
</dbReference>
<dbReference type="InterPro" id="IPR003594">
    <property type="entry name" value="HATPase_dom"/>
</dbReference>
<keyword evidence="9" id="KW-0812">Transmembrane</keyword>
<comment type="caution">
    <text evidence="11">The sequence shown here is derived from an EMBL/GenBank/DDBJ whole genome shotgun (WGS) entry which is preliminary data.</text>
</comment>
<feature type="transmembrane region" description="Helical" evidence="9">
    <location>
        <begin position="102"/>
        <end position="123"/>
    </location>
</feature>
<feature type="transmembrane region" description="Helical" evidence="9">
    <location>
        <begin position="168"/>
        <end position="188"/>
    </location>
</feature>
<comment type="catalytic activity">
    <reaction evidence="1">
        <text>ATP + protein L-histidine = ADP + protein N-phospho-L-histidine.</text>
        <dbReference type="EC" id="2.7.13.3"/>
    </reaction>
</comment>
<evidence type="ECO:0000256" key="3">
    <source>
        <dbReference type="ARBA" id="ARBA00022553"/>
    </source>
</evidence>
<proteinExistence type="predicted"/>
<dbReference type="SUPFAM" id="SSF55874">
    <property type="entry name" value="ATPase domain of HSP90 chaperone/DNA topoisomerase II/histidine kinase"/>
    <property type="match status" value="1"/>
</dbReference>
<dbReference type="PROSITE" id="PS50109">
    <property type="entry name" value="HIS_KIN"/>
    <property type="match status" value="1"/>
</dbReference>
<dbReference type="PRINTS" id="PR00344">
    <property type="entry name" value="BCTRLSENSOR"/>
</dbReference>
<evidence type="ECO:0000256" key="5">
    <source>
        <dbReference type="ARBA" id="ARBA00022741"/>
    </source>
</evidence>
<evidence type="ECO:0000256" key="1">
    <source>
        <dbReference type="ARBA" id="ARBA00000085"/>
    </source>
</evidence>
<keyword evidence="8" id="KW-0902">Two-component regulatory system</keyword>
<dbReference type="RefSeq" id="WP_379269906.1">
    <property type="nucleotide sequence ID" value="NZ_JBHUGT010000013.1"/>
</dbReference>
<keyword evidence="6 11" id="KW-0418">Kinase</keyword>
<keyword evidence="4" id="KW-0808">Transferase</keyword>
<dbReference type="Pfam" id="PF02518">
    <property type="entry name" value="HATPase_c"/>
    <property type="match status" value="1"/>
</dbReference>
<evidence type="ECO:0000256" key="9">
    <source>
        <dbReference type="SAM" id="Phobius"/>
    </source>
</evidence>
<dbReference type="Proteomes" id="UP001597493">
    <property type="component" value="Unassembled WGS sequence"/>
</dbReference>
<keyword evidence="7" id="KW-0067">ATP-binding</keyword>
<dbReference type="InterPro" id="IPR036890">
    <property type="entry name" value="HATPase_C_sf"/>
</dbReference>
<dbReference type="PANTHER" id="PTHR43065:SF10">
    <property type="entry name" value="PEROXIDE STRESS-ACTIVATED HISTIDINE KINASE MAK3"/>
    <property type="match status" value="1"/>
</dbReference>
<sequence>MNWLYVAMFVSLWSLGIFIMSQHFRQNLWAGLSLLCGGTASFAFSVHLTIVPFLQDHDWLAPWASRPLYLASVFAMTVYFYLFPYVFCISGLRFGAVRNRKIVLLLTFILALPPAVLLGNRLLNEAWNSFTISSFRWWSGLLFGLGCCLYLLSWALEKEYYAKRAKRRVALLFSAAVVWAFTADFLGFRTLKLEEWRFELASNEAWKNNVFVILGLVGAVMYYTIKYGFLGIKLRIERERLHSSMRALTMGVSILNHSIKNEIQKISYLAEKTNDYIVSGQTEKSKQTIEQVHKVARHMLMMVSRIKEKADDIELIEKDCDIDWLLDSVAGPLKPQLEGRGIGLQVSVETHGTLRCDPVHLKETLSNLLHNGADAVPEQGGELTVRACLVKKHFVIEVCDNGCGIPKDRQAKIFEPFYTTKKNALSFGLGLSYCAAVMHKHKGDIAVIESEAGKGTAIGLYFPLSRFRPAARVHRYAPGIFASAGRRFTRF</sequence>
<keyword evidence="12" id="KW-1185">Reference proteome</keyword>
<evidence type="ECO:0000256" key="8">
    <source>
        <dbReference type="ARBA" id="ARBA00023012"/>
    </source>
</evidence>
<evidence type="ECO:0000256" key="2">
    <source>
        <dbReference type="ARBA" id="ARBA00012438"/>
    </source>
</evidence>
<protein>
    <recommendedName>
        <fullName evidence="2">histidine kinase</fullName>
        <ecNumber evidence="2">2.7.13.3</ecNumber>
    </recommendedName>
</protein>